<organism evidence="1 2">
    <name type="scientific">Choiromyces venosus 120613-1</name>
    <dbReference type="NCBI Taxonomy" id="1336337"/>
    <lineage>
        <taxon>Eukaryota</taxon>
        <taxon>Fungi</taxon>
        <taxon>Dikarya</taxon>
        <taxon>Ascomycota</taxon>
        <taxon>Pezizomycotina</taxon>
        <taxon>Pezizomycetes</taxon>
        <taxon>Pezizales</taxon>
        <taxon>Tuberaceae</taxon>
        <taxon>Choiromyces</taxon>
    </lineage>
</organism>
<name>A0A3N4IYQ6_9PEZI</name>
<dbReference type="Proteomes" id="UP000276215">
    <property type="component" value="Unassembled WGS sequence"/>
</dbReference>
<evidence type="ECO:0000313" key="1">
    <source>
        <dbReference type="EMBL" id="RPA90975.1"/>
    </source>
</evidence>
<dbReference type="AlphaFoldDB" id="A0A3N4IYQ6"/>
<accession>A0A3N4IYQ6</accession>
<gene>
    <name evidence="1" type="ORF">L873DRAFT_356597</name>
</gene>
<dbReference type="EMBL" id="ML120508">
    <property type="protein sequence ID" value="RPA90975.1"/>
    <property type="molecule type" value="Genomic_DNA"/>
</dbReference>
<proteinExistence type="predicted"/>
<protein>
    <submittedName>
        <fullName evidence="1">Uncharacterized protein</fullName>
    </submittedName>
</protein>
<keyword evidence="2" id="KW-1185">Reference proteome</keyword>
<evidence type="ECO:0000313" key="2">
    <source>
        <dbReference type="Proteomes" id="UP000276215"/>
    </source>
</evidence>
<reference evidence="1 2" key="1">
    <citation type="journal article" date="2018" name="Nat. Ecol. Evol.">
        <title>Pezizomycetes genomes reveal the molecular basis of ectomycorrhizal truffle lifestyle.</title>
        <authorList>
            <person name="Murat C."/>
            <person name="Payen T."/>
            <person name="Noel B."/>
            <person name="Kuo A."/>
            <person name="Morin E."/>
            <person name="Chen J."/>
            <person name="Kohler A."/>
            <person name="Krizsan K."/>
            <person name="Balestrini R."/>
            <person name="Da Silva C."/>
            <person name="Montanini B."/>
            <person name="Hainaut M."/>
            <person name="Levati E."/>
            <person name="Barry K.W."/>
            <person name="Belfiori B."/>
            <person name="Cichocki N."/>
            <person name="Clum A."/>
            <person name="Dockter R.B."/>
            <person name="Fauchery L."/>
            <person name="Guy J."/>
            <person name="Iotti M."/>
            <person name="Le Tacon F."/>
            <person name="Lindquist E.A."/>
            <person name="Lipzen A."/>
            <person name="Malagnac F."/>
            <person name="Mello A."/>
            <person name="Molinier V."/>
            <person name="Miyauchi S."/>
            <person name="Poulain J."/>
            <person name="Riccioni C."/>
            <person name="Rubini A."/>
            <person name="Sitrit Y."/>
            <person name="Splivallo R."/>
            <person name="Traeger S."/>
            <person name="Wang M."/>
            <person name="Zifcakova L."/>
            <person name="Wipf D."/>
            <person name="Zambonelli A."/>
            <person name="Paolocci F."/>
            <person name="Nowrousian M."/>
            <person name="Ottonello S."/>
            <person name="Baldrian P."/>
            <person name="Spatafora J.W."/>
            <person name="Henrissat B."/>
            <person name="Nagy L.G."/>
            <person name="Aury J.M."/>
            <person name="Wincker P."/>
            <person name="Grigoriev I.V."/>
            <person name="Bonfante P."/>
            <person name="Martin F.M."/>
        </authorList>
    </citation>
    <scope>NUCLEOTIDE SEQUENCE [LARGE SCALE GENOMIC DNA]</scope>
    <source>
        <strain evidence="1 2">120613-1</strain>
    </source>
</reference>
<sequence>MFPPPHHINSKNSVCIQAPHARSGVRTTCMAYYFGEQDSWYAGIFSPVCPYTPWSPEYGVRVASQNGAHYRLLSLLLVLGTSARLKYALSLPIHTEFIR</sequence>